<dbReference type="Proteomes" id="UP001253193">
    <property type="component" value="Unassembled WGS sequence"/>
</dbReference>
<protein>
    <submittedName>
        <fullName evidence="1">Uncharacterized protein</fullName>
    </submittedName>
</protein>
<evidence type="ECO:0000313" key="1">
    <source>
        <dbReference type="EMBL" id="MDS1821602.1"/>
    </source>
</evidence>
<accession>A0AAW8Q037</accession>
<reference evidence="1" key="1">
    <citation type="submission" date="2023-06" db="EMBL/GenBank/DDBJ databases">
        <title>Genomic Diversity of Vibrio spp. and Metagenomic Analysis of Pathogens in Florida Gulf Coastal Waters Following Hurricane Ian.</title>
        <authorList>
            <person name="Brumfield K.D."/>
        </authorList>
    </citation>
    <scope>NUCLEOTIDE SEQUENCE</scope>
    <source>
        <strain evidence="1">WBS2B-138</strain>
    </source>
</reference>
<organism evidence="1 2">
    <name type="scientific">Vibrio parahaemolyticus</name>
    <dbReference type="NCBI Taxonomy" id="670"/>
    <lineage>
        <taxon>Bacteria</taxon>
        <taxon>Pseudomonadati</taxon>
        <taxon>Pseudomonadota</taxon>
        <taxon>Gammaproteobacteria</taxon>
        <taxon>Vibrionales</taxon>
        <taxon>Vibrionaceae</taxon>
        <taxon>Vibrio</taxon>
    </lineage>
</organism>
<gene>
    <name evidence="1" type="ORF">QX249_13090</name>
</gene>
<sequence>MKLNNFTNIFVTVLCGLVLSASAFLAYKKPWVTQYQDSMNHYYTGFGINQPPVAPTSLNNPKDRVSGYVYFLHQSTVPDVAIVNVDLQCMKKFSGSDDNTFSLALDFIDTYYNHSSEGNLKLQVSDFQKRIDLIFGTDFSARHVLKRGGQMENQIALTKLEGMVAEKASILDKSEFINEIRSCYSKK</sequence>
<name>A0AAW8Q037_VIBPH</name>
<dbReference type="AlphaFoldDB" id="A0AAW8Q037"/>
<dbReference type="RefSeq" id="WP_311020513.1">
    <property type="nucleotide sequence ID" value="NZ_JAUHGG010000003.1"/>
</dbReference>
<evidence type="ECO:0000313" key="2">
    <source>
        <dbReference type="Proteomes" id="UP001253193"/>
    </source>
</evidence>
<comment type="caution">
    <text evidence="1">The sequence shown here is derived from an EMBL/GenBank/DDBJ whole genome shotgun (WGS) entry which is preliminary data.</text>
</comment>
<proteinExistence type="predicted"/>
<dbReference type="EMBL" id="JAUHGG010000003">
    <property type="protein sequence ID" value="MDS1821602.1"/>
    <property type="molecule type" value="Genomic_DNA"/>
</dbReference>